<dbReference type="EMBL" id="CAAE01014979">
    <property type="protein sequence ID" value="CAG06947.1"/>
    <property type="molecule type" value="Genomic_DNA"/>
</dbReference>
<protein>
    <submittedName>
        <fullName evidence="2">Chromosome 11 SCAF14979, whole genome shotgun sequence</fullName>
    </submittedName>
</protein>
<organism evidence="2">
    <name type="scientific">Tetraodon nigroviridis</name>
    <name type="common">Spotted green pufferfish</name>
    <name type="synonym">Chelonodon nigroviridis</name>
    <dbReference type="NCBI Taxonomy" id="99883"/>
    <lineage>
        <taxon>Eukaryota</taxon>
        <taxon>Metazoa</taxon>
        <taxon>Chordata</taxon>
        <taxon>Craniata</taxon>
        <taxon>Vertebrata</taxon>
        <taxon>Euteleostomi</taxon>
        <taxon>Actinopterygii</taxon>
        <taxon>Neopterygii</taxon>
        <taxon>Teleostei</taxon>
        <taxon>Neoteleostei</taxon>
        <taxon>Acanthomorphata</taxon>
        <taxon>Eupercaria</taxon>
        <taxon>Tetraodontiformes</taxon>
        <taxon>Tetradontoidea</taxon>
        <taxon>Tetraodontidae</taxon>
        <taxon>Tetraodon</taxon>
    </lineage>
</organism>
<name>Q4RXD5_TETNG</name>
<feature type="region of interest" description="Disordered" evidence="1">
    <location>
        <begin position="18"/>
        <end position="45"/>
    </location>
</feature>
<reference evidence="2" key="2">
    <citation type="submission" date="2004-02" db="EMBL/GenBank/DDBJ databases">
        <authorList>
            <consortium name="Genoscope"/>
            <consortium name="Whitehead Institute Centre for Genome Research"/>
        </authorList>
    </citation>
    <scope>NUCLEOTIDE SEQUENCE</scope>
</reference>
<reference evidence="2" key="1">
    <citation type="journal article" date="2004" name="Nature">
        <title>Genome duplication in the teleost fish Tetraodon nigroviridis reveals the early vertebrate proto-karyotype.</title>
        <authorList>
            <person name="Jaillon O."/>
            <person name="Aury J.-M."/>
            <person name="Brunet F."/>
            <person name="Petit J.-L."/>
            <person name="Stange-Thomann N."/>
            <person name="Mauceli E."/>
            <person name="Bouneau L."/>
            <person name="Fischer C."/>
            <person name="Ozouf-Costaz C."/>
            <person name="Bernot A."/>
            <person name="Nicaud S."/>
            <person name="Jaffe D."/>
            <person name="Fisher S."/>
            <person name="Lutfalla G."/>
            <person name="Dossat C."/>
            <person name="Segurens B."/>
            <person name="Dasilva C."/>
            <person name="Salanoubat M."/>
            <person name="Levy M."/>
            <person name="Boudet N."/>
            <person name="Castellano S."/>
            <person name="Anthouard V."/>
            <person name="Jubin C."/>
            <person name="Castelli V."/>
            <person name="Katinka M."/>
            <person name="Vacherie B."/>
            <person name="Biemont C."/>
            <person name="Skalli Z."/>
            <person name="Cattolico L."/>
            <person name="Poulain J."/>
            <person name="De Berardinis V."/>
            <person name="Cruaud C."/>
            <person name="Duprat S."/>
            <person name="Brottier P."/>
            <person name="Coutanceau J.-P."/>
            <person name="Gouzy J."/>
            <person name="Parra G."/>
            <person name="Lardier G."/>
            <person name="Chapple C."/>
            <person name="McKernan K.J."/>
            <person name="McEwan P."/>
            <person name="Bosak S."/>
            <person name="Kellis M."/>
            <person name="Volff J.-N."/>
            <person name="Guigo R."/>
            <person name="Zody M.C."/>
            <person name="Mesirov J."/>
            <person name="Lindblad-Toh K."/>
            <person name="Birren B."/>
            <person name="Nusbaum C."/>
            <person name="Kahn D."/>
            <person name="Robinson-Rechavi M."/>
            <person name="Laudet V."/>
            <person name="Schachter V."/>
            <person name="Quetier F."/>
            <person name="Saurin W."/>
            <person name="Scarpelli C."/>
            <person name="Wincker P."/>
            <person name="Lander E.S."/>
            <person name="Weissenbach J."/>
            <person name="Roest Crollius H."/>
        </authorList>
    </citation>
    <scope>NUCLEOTIDE SEQUENCE [LARGE SCALE GENOMIC DNA]</scope>
</reference>
<dbReference type="KEGG" id="tng:GSTEN00027457G001"/>
<evidence type="ECO:0000256" key="1">
    <source>
        <dbReference type="SAM" id="MobiDB-lite"/>
    </source>
</evidence>
<sequence length="120" mass="13861">MAKNMMPAMTMTNKLHLLQKSNKAGAEGEQPNKTNRETQHQGYHPLHSEQLLSNARMQMRCGVTEHAEMNHPRVQIKHLDPLTLMQAASTSESEWAKWKTQRHLRPPCTEADSFIWKTKM</sequence>
<gene>
    <name evidence="2" type="ORF">GSTENG00027457001</name>
</gene>
<accession>Q4RXD5</accession>
<proteinExistence type="predicted"/>
<evidence type="ECO:0000313" key="2">
    <source>
        <dbReference type="EMBL" id="CAG06947.1"/>
    </source>
</evidence>
<dbReference type="AlphaFoldDB" id="Q4RXD5"/>